<dbReference type="SMART" id="SM00354">
    <property type="entry name" value="HTH_LACI"/>
    <property type="match status" value="1"/>
</dbReference>
<sequence length="359" mass="37062">MRSGSWSAGEPVRGQGMVRPVTAGTRGASIRDVARAAGVSISTVSRVVNGTAPVAPATRERVEAAIEALGYRPSAIARQLASRSSGTVGLLVPHLSDPACAMVAEGVEAAARARKLSVILCQTGSCGEAEHLVRLAELRVAGVVVVASEPDGEEPRDGCYRTLAGEVPLVLAGTGAGAVRVDEREAGYLAAGHLLELGHEKLAFLGGSAGSTVVRRRLEGIERALREAGMEYGSTLHLPGGSGFEDGRAAFGRLARREDRPTGLVCVSDLLAAGVLRAAAEMDLGVPEDLSVVGIDDVSLSRCFSPPLTTVARPLRELGRLAVEELVALMAGSEPGTCELKPELVVRGSTGPPDGREEG</sequence>
<dbReference type="PRINTS" id="PR00036">
    <property type="entry name" value="HTHLACI"/>
</dbReference>
<evidence type="ECO:0000256" key="1">
    <source>
        <dbReference type="ARBA" id="ARBA00023015"/>
    </source>
</evidence>
<dbReference type="OrthoDB" id="37081at2"/>
<organism evidence="5 6">
    <name type="scientific">Rubrobacter taiwanensis</name>
    <dbReference type="NCBI Taxonomy" id="185139"/>
    <lineage>
        <taxon>Bacteria</taxon>
        <taxon>Bacillati</taxon>
        <taxon>Actinomycetota</taxon>
        <taxon>Rubrobacteria</taxon>
        <taxon>Rubrobacterales</taxon>
        <taxon>Rubrobacteraceae</taxon>
        <taxon>Rubrobacter</taxon>
    </lineage>
</organism>
<dbReference type="GO" id="GO:0003700">
    <property type="term" value="F:DNA-binding transcription factor activity"/>
    <property type="evidence" value="ECO:0007669"/>
    <property type="project" value="TreeGrafter"/>
</dbReference>
<dbReference type="InterPro" id="IPR046335">
    <property type="entry name" value="LacI/GalR-like_sensor"/>
</dbReference>
<dbReference type="CDD" id="cd01392">
    <property type="entry name" value="HTH_LacI"/>
    <property type="match status" value="1"/>
</dbReference>
<dbReference type="Pfam" id="PF00356">
    <property type="entry name" value="LacI"/>
    <property type="match status" value="1"/>
</dbReference>
<dbReference type="PROSITE" id="PS00356">
    <property type="entry name" value="HTH_LACI_1"/>
    <property type="match status" value="1"/>
</dbReference>
<accession>A0A4R1BPR0</accession>
<keyword evidence="3" id="KW-0804">Transcription</keyword>
<dbReference type="CDD" id="cd06267">
    <property type="entry name" value="PBP1_LacI_sugar_binding-like"/>
    <property type="match status" value="1"/>
</dbReference>
<dbReference type="EMBL" id="SKBU01000007">
    <property type="protein sequence ID" value="TCJ19693.1"/>
    <property type="molecule type" value="Genomic_DNA"/>
</dbReference>
<dbReference type="Proteomes" id="UP000295244">
    <property type="component" value="Unassembled WGS sequence"/>
</dbReference>
<feature type="domain" description="HTH lacI-type" evidence="4">
    <location>
        <begin position="28"/>
        <end position="82"/>
    </location>
</feature>
<gene>
    <name evidence="5" type="ORF">E0L93_04090</name>
</gene>
<dbReference type="SUPFAM" id="SSF47413">
    <property type="entry name" value="lambda repressor-like DNA-binding domains"/>
    <property type="match status" value="1"/>
</dbReference>
<dbReference type="PROSITE" id="PS50932">
    <property type="entry name" value="HTH_LACI_2"/>
    <property type="match status" value="1"/>
</dbReference>
<reference evidence="5 6" key="1">
    <citation type="submission" date="2019-03" db="EMBL/GenBank/DDBJ databases">
        <title>Whole genome sequence of a novel Rubrobacter taiwanensis strain, isolated from Yellowstone National Park.</title>
        <authorList>
            <person name="Freed S."/>
            <person name="Ramaley R.F."/>
            <person name="Kyndt J.A."/>
        </authorList>
    </citation>
    <scope>NUCLEOTIDE SEQUENCE [LARGE SCALE GENOMIC DNA]</scope>
    <source>
        <strain evidence="5 6">Yellowstone</strain>
    </source>
</reference>
<dbReference type="Gene3D" id="3.40.50.2300">
    <property type="match status" value="2"/>
</dbReference>
<dbReference type="Pfam" id="PF13377">
    <property type="entry name" value="Peripla_BP_3"/>
    <property type="match status" value="1"/>
</dbReference>
<dbReference type="PANTHER" id="PTHR30146:SF153">
    <property type="entry name" value="LACTOSE OPERON REPRESSOR"/>
    <property type="match status" value="1"/>
</dbReference>
<keyword evidence="2" id="KW-0238">DNA-binding</keyword>
<evidence type="ECO:0000259" key="4">
    <source>
        <dbReference type="PROSITE" id="PS50932"/>
    </source>
</evidence>
<dbReference type="GO" id="GO:0000976">
    <property type="term" value="F:transcription cis-regulatory region binding"/>
    <property type="evidence" value="ECO:0007669"/>
    <property type="project" value="TreeGrafter"/>
</dbReference>
<dbReference type="AlphaFoldDB" id="A0A4R1BPR0"/>
<protein>
    <submittedName>
        <fullName evidence="5">LacI family transcriptional regulator</fullName>
    </submittedName>
</protein>
<dbReference type="Gene3D" id="1.10.260.40">
    <property type="entry name" value="lambda repressor-like DNA-binding domains"/>
    <property type="match status" value="1"/>
</dbReference>
<dbReference type="InterPro" id="IPR028082">
    <property type="entry name" value="Peripla_BP_I"/>
</dbReference>
<proteinExistence type="predicted"/>
<dbReference type="InterPro" id="IPR010982">
    <property type="entry name" value="Lambda_DNA-bd_dom_sf"/>
</dbReference>
<dbReference type="PANTHER" id="PTHR30146">
    <property type="entry name" value="LACI-RELATED TRANSCRIPTIONAL REPRESSOR"/>
    <property type="match status" value="1"/>
</dbReference>
<dbReference type="SUPFAM" id="SSF53822">
    <property type="entry name" value="Periplasmic binding protein-like I"/>
    <property type="match status" value="1"/>
</dbReference>
<keyword evidence="1" id="KW-0805">Transcription regulation</keyword>
<evidence type="ECO:0000313" key="5">
    <source>
        <dbReference type="EMBL" id="TCJ19693.1"/>
    </source>
</evidence>
<name>A0A4R1BPR0_9ACTN</name>
<keyword evidence="6" id="KW-1185">Reference proteome</keyword>
<evidence type="ECO:0000256" key="3">
    <source>
        <dbReference type="ARBA" id="ARBA00023163"/>
    </source>
</evidence>
<evidence type="ECO:0000256" key="2">
    <source>
        <dbReference type="ARBA" id="ARBA00023125"/>
    </source>
</evidence>
<evidence type="ECO:0000313" key="6">
    <source>
        <dbReference type="Proteomes" id="UP000295244"/>
    </source>
</evidence>
<comment type="caution">
    <text evidence="5">The sequence shown here is derived from an EMBL/GenBank/DDBJ whole genome shotgun (WGS) entry which is preliminary data.</text>
</comment>
<dbReference type="InterPro" id="IPR000843">
    <property type="entry name" value="HTH_LacI"/>
</dbReference>